<dbReference type="PROSITE" id="PS00041">
    <property type="entry name" value="HTH_ARAC_FAMILY_1"/>
    <property type="match status" value="1"/>
</dbReference>
<name>A0A4Q7Y5B8_9ACTN</name>
<dbReference type="AlphaFoldDB" id="A0A4Q7Y5B8"/>
<keyword evidence="6" id="KW-1185">Reference proteome</keyword>
<dbReference type="PRINTS" id="PR00032">
    <property type="entry name" value="HTHARAC"/>
</dbReference>
<proteinExistence type="predicted"/>
<dbReference type="Pfam" id="PF12833">
    <property type="entry name" value="HTH_18"/>
    <property type="match status" value="1"/>
</dbReference>
<sequence length="315" mass="33699">MPTASIVSSVTTVGVEPADRLAFWEHYNAEALVGLTCSSYAAEGLIAKQLNLDLGGFRVADIAGNPHVIERGPQLVRSQPKDAVFATLLLEGEAFFYHGNGCLRLDAGDVIVYETDAPYLFGFSTAMRQVLVDVPRRLFFERCAPALEGPLKVAGDGVGTAGLTARALSQMLLGLVEDPVVAPVSAGDHLLDLLEVMTTGRGTPTSTGRLLAAKEFIAARLGDADLCTDRVADALGVTARHLNRTFAAEGTTVAQYIQGRRLDAARVDLTARSMRAYRIADIATRWGFASQAHFTRSFRARFGCTPSEVRASGVL</sequence>
<dbReference type="Pfam" id="PF14525">
    <property type="entry name" value="AraC_binding_2"/>
    <property type="match status" value="1"/>
</dbReference>
<dbReference type="EMBL" id="SHKV01000001">
    <property type="protein sequence ID" value="RZU32167.1"/>
    <property type="molecule type" value="Genomic_DNA"/>
</dbReference>
<dbReference type="GO" id="GO:0003700">
    <property type="term" value="F:DNA-binding transcription factor activity"/>
    <property type="evidence" value="ECO:0007669"/>
    <property type="project" value="InterPro"/>
</dbReference>
<feature type="domain" description="HTH araC/xylS-type" evidence="4">
    <location>
        <begin position="211"/>
        <end position="312"/>
    </location>
</feature>
<dbReference type="InterPro" id="IPR020449">
    <property type="entry name" value="Tscrpt_reg_AraC-type_HTH"/>
</dbReference>
<evidence type="ECO:0000256" key="1">
    <source>
        <dbReference type="ARBA" id="ARBA00023015"/>
    </source>
</evidence>
<dbReference type="InterPro" id="IPR035418">
    <property type="entry name" value="AraC-bd_2"/>
</dbReference>
<dbReference type="SUPFAM" id="SSF46689">
    <property type="entry name" value="Homeodomain-like"/>
    <property type="match status" value="1"/>
</dbReference>
<comment type="caution">
    <text evidence="5">The sequence shown here is derived from an EMBL/GenBank/DDBJ whole genome shotgun (WGS) entry which is preliminary data.</text>
</comment>
<organism evidence="5 6">
    <name type="scientific">Blastococcus saxobsidens</name>
    <dbReference type="NCBI Taxonomy" id="138336"/>
    <lineage>
        <taxon>Bacteria</taxon>
        <taxon>Bacillati</taxon>
        <taxon>Actinomycetota</taxon>
        <taxon>Actinomycetes</taxon>
        <taxon>Geodermatophilales</taxon>
        <taxon>Geodermatophilaceae</taxon>
        <taxon>Blastococcus</taxon>
    </lineage>
</organism>
<protein>
    <submittedName>
        <fullName evidence="5">AraC-like DNA-binding protein</fullName>
    </submittedName>
</protein>
<dbReference type="InterPro" id="IPR018060">
    <property type="entry name" value="HTH_AraC"/>
</dbReference>
<keyword evidence="2 5" id="KW-0238">DNA-binding</keyword>
<dbReference type="InterPro" id="IPR050204">
    <property type="entry name" value="AraC_XylS_family_regulators"/>
</dbReference>
<evidence type="ECO:0000256" key="3">
    <source>
        <dbReference type="ARBA" id="ARBA00023163"/>
    </source>
</evidence>
<dbReference type="Proteomes" id="UP000292507">
    <property type="component" value="Unassembled WGS sequence"/>
</dbReference>
<dbReference type="InterPro" id="IPR018062">
    <property type="entry name" value="HTH_AraC-typ_CS"/>
</dbReference>
<keyword evidence="1" id="KW-0805">Transcription regulation</keyword>
<reference evidence="5 6" key="1">
    <citation type="submission" date="2019-02" db="EMBL/GenBank/DDBJ databases">
        <title>Sequencing the genomes of 1000 actinobacteria strains.</title>
        <authorList>
            <person name="Klenk H.-P."/>
        </authorList>
    </citation>
    <scope>NUCLEOTIDE SEQUENCE [LARGE SCALE GENOMIC DNA]</scope>
    <source>
        <strain evidence="5 6">DSM 44509</strain>
    </source>
</reference>
<gene>
    <name evidence="5" type="ORF">BKA19_1857</name>
</gene>
<evidence type="ECO:0000256" key="2">
    <source>
        <dbReference type="ARBA" id="ARBA00023125"/>
    </source>
</evidence>
<dbReference type="Gene3D" id="1.10.10.60">
    <property type="entry name" value="Homeodomain-like"/>
    <property type="match status" value="1"/>
</dbReference>
<evidence type="ECO:0000259" key="4">
    <source>
        <dbReference type="PROSITE" id="PS01124"/>
    </source>
</evidence>
<keyword evidence="3" id="KW-0804">Transcription</keyword>
<dbReference type="PANTHER" id="PTHR46796:SF6">
    <property type="entry name" value="ARAC SUBFAMILY"/>
    <property type="match status" value="1"/>
</dbReference>
<evidence type="ECO:0000313" key="6">
    <source>
        <dbReference type="Proteomes" id="UP000292507"/>
    </source>
</evidence>
<dbReference type="SMART" id="SM00342">
    <property type="entry name" value="HTH_ARAC"/>
    <property type="match status" value="1"/>
</dbReference>
<evidence type="ECO:0000313" key="5">
    <source>
        <dbReference type="EMBL" id="RZU32167.1"/>
    </source>
</evidence>
<dbReference type="PANTHER" id="PTHR46796">
    <property type="entry name" value="HTH-TYPE TRANSCRIPTIONAL ACTIVATOR RHAS-RELATED"/>
    <property type="match status" value="1"/>
</dbReference>
<accession>A0A4Q7Y5B8</accession>
<dbReference type="InterPro" id="IPR009057">
    <property type="entry name" value="Homeodomain-like_sf"/>
</dbReference>
<dbReference type="PROSITE" id="PS01124">
    <property type="entry name" value="HTH_ARAC_FAMILY_2"/>
    <property type="match status" value="1"/>
</dbReference>
<dbReference type="GO" id="GO:0043565">
    <property type="term" value="F:sequence-specific DNA binding"/>
    <property type="evidence" value="ECO:0007669"/>
    <property type="project" value="InterPro"/>
</dbReference>